<evidence type="ECO:0000313" key="1">
    <source>
        <dbReference type="EMBL" id="KAJ3007256.1"/>
    </source>
</evidence>
<protein>
    <submittedName>
        <fullName evidence="1">Uncharacterized protein</fullName>
    </submittedName>
</protein>
<name>A0ACC1Q082_9APHY</name>
<sequence>MISGVTHDREVSGPKRKAIVSRPQVRLQDIAPESQAAKAYTGRLIRAPAGMLSKVTFAAAVQACDHRSGWQRLFVCRASQDQLVLDRLMNQKKTNAAGSMTAGPWFGCPKQNNMRNLHALLQLTLAAVATARTLTVVNSCSYTVWPALFNNAGSSIPNQPTGWQQNPQQTISFSVPDTWAGQLWGRRDCDFSATNGPSSCLDGGCDGGLECTGTAAPPATIAEFELNVNQQDFYDVSLVSGFNIPLSVTNNKGCATVSCPVDLNPGCPADLAGPFDASGNPVGCKSACAAGLGDPGRHIATAFPEYGSLSSGGTVNNPNCCTGAHSTPATCPASGVEYYSYFTMSKRIRIFTEEDVSKHASSSSCWVTRNGKVYDVTQFLPDHPGGEDYILNYGGKDIGAIMKDASEHDHSDSAYDMLEEFVIGRVVQGETLVSERLGGNGRLRT</sequence>
<comment type="caution">
    <text evidence="1">The sequence shown here is derived from an EMBL/GenBank/DDBJ whole genome shotgun (WGS) entry which is preliminary data.</text>
</comment>
<organism evidence="1 2">
    <name type="scientific">Trametes sanguinea</name>
    <dbReference type="NCBI Taxonomy" id="158606"/>
    <lineage>
        <taxon>Eukaryota</taxon>
        <taxon>Fungi</taxon>
        <taxon>Dikarya</taxon>
        <taxon>Basidiomycota</taxon>
        <taxon>Agaricomycotina</taxon>
        <taxon>Agaricomycetes</taxon>
        <taxon>Polyporales</taxon>
        <taxon>Polyporaceae</taxon>
        <taxon>Trametes</taxon>
    </lineage>
</organism>
<dbReference type="Proteomes" id="UP001144978">
    <property type="component" value="Unassembled WGS sequence"/>
</dbReference>
<gene>
    <name evidence="1" type="ORF">NUW54_g3616</name>
</gene>
<evidence type="ECO:0000313" key="2">
    <source>
        <dbReference type="Proteomes" id="UP001144978"/>
    </source>
</evidence>
<reference evidence="1" key="1">
    <citation type="submission" date="2022-08" db="EMBL/GenBank/DDBJ databases">
        <title>Genome Sequence of Pycnoporus sanguineus.</title>
        <authorList>
            <person name="Buettner E."/>
        </authorList>
    </citation>
    <scope>NUCLEOTIDE SEQUENCE</scope>
    <source>
        <strain evidence="1">CG-C14</strain>
    </source>
</reference>
<accession>A0ACC1Q082</accession>
<dbReference type="EMBL" id="JANSHE010000768">
    <property type="protein sequence ID" value="KAJ3007256.1"/>
    <property type="molecule type" value="Genomic_DNA"/>
</dbReference>
<proteinExistence type="predicted"/>
<keyword evidence="2" id="KW-1185">Reference proteome</keyword>